<evidence type="ECO:0000313" key="2">
    <source>
        <dbReference type="Proteomes" id="UP000093000"/>
    </source>
</evidence>
<dbReference type="InParanoid" id="A0A1C7MZ07"/>
<evidence type="ECO:0000313" key="1">
    <source>
        <dbReference type="EMBL" id="OBZ82155.1"/>
    </source>
</evidence>
<name>A0A1C7MZ07_9FUNG</name>
<keyword evidence="2" id="KW-1185">Reference proteome</keyword>
<gene>
    <name evidence="1" type="ORF">A0J61_09798</name>
</gene>
<sequence length="356" mass="42046">MKIPQCNGDKENQNSRLRNTICCVTENDQNISIFRPDPLSWIPRHHVHSYKNDMSWHLLRITQKLNLECWRIVVDTLLAQKSEFIFSLVYQLSSVYCESVLPFLSITDITYNHLEAIASIYSTNIMLYRPNYIPQYLRVRVHHLSLFMSSRETLKTLLVYSQPIECLYSLDFHFQLDSLRDLRHQEQIQGFFDLSRCIISFQDFDKPFNVQANIDLLNGDQQDYLVQFRQKFNSNQSKCMKSKLFVSLWCEFDNPCQVPENWWPNDSKNPIPIDDFLLLLIKVSTTHVSIVIIIYKQEYYCICQEDLNDCMDFIICEVTEDGQLIIPEIHKEAFDTFYKRKSLSSLALLGKNLLVY</sequence>
<comment type="caution">
    <text evidence="1">The sequence shown here is derived from an EMBL/GenBank/DDBJ whole genome shotgun (WGS) entry which is preliminary data.</text>
</comment>
<dbReference type="EMBL" id="LUGH01000939">
    <property type="protein sequence ID" value="OBZ82155.1"/>
    <property type="molecule type" value="Genomic_DNA"/>
</dbReference>
<dbReference type="Proteomes" id="UP000093000">
    <property type="component" value="Unassembled WGS sequence"/>
</dbReference>
<proteinExistence type="predicted"/>
<organism evidence="1 2">
    <name type="scientific">Choanephora cucurbitarum</name>
    <dbReference type="NCBI Taxonomy" id="101091"/>
    <lineage>
        <taxon>Eukaryota</taxon>
        <taxon>Fungi</taxon>
        <taxon>Fungi incertae sedis</taxon>
        <taxon>Mucoromycota</taxon>
        <taxon>Mucoromycotina</taxon>
        <taxon>Mucoromycetes</taxon>
        <taxon>Mucorales</taxon>
        <taxon>Mucorineae</taxon>
        <taxon>Choanephoraceae</taxon>
        <taxon>Choanephoroideae</taxon>
        <taxon>Choanephora</taxon>
    </lineage>
</organism>
<reference evidence="1 2" key="1">
    <citation type="submission" date="2016-03" db="EMBL/GenBank/DDBJ databases">
        <title>Choanephora cucurbitarum.</title>
        <authorList>
            <person name="Min B."/>
            <person name="Park H."/>
            <person name="Park J.-H."/>
            <person name="Shin H.-D."/>
            <person name="Choi I.-G."/>
        </authorList>
    </citation>
    <scope>NUCLEOTIDE SEQUENCE [LARGE SCALE GENOMIC DNA]</scope>
    <source>
        <strain evidence="1 2">KUS-F28377</strain>
    </source>
</reference>
<accession>A0A1C7MZ07</accession>
<dbReference type="AlphaFoldDB" id="A0A1C7MZ07"/>
<dbReference type="OrthoDB" id="2231392at2759"/>
<protein>
    <submittedName>
        <fullName evidence="1">Uncharacterized protein</fullName>
    </submittedName>
</protein>